<comment type="caution">
    <text evidence="2">The sequence shown here is derived from an EMBL/GenBank/DDBJ whole genome shotgun (WGS) entry which is preliminary data.</text>
</comment>
<dbReference type="EMBL" id="JARKIB010000062">
    <property type="protein sequence ID" value="KAJ7751354.1"/>
    <property type="molecule type" value="Genomic_DNA"/>
</dbReference>
<proteinExistence type="predicted"/>
<evidence type="ECO:0000313" key="2">
    <source>
        <dbReference type="EMBL" id="KAJ7751354.1"/>
    </source>
</evidence>
<reference evidence="2" key="1">
    <citation type="submission" date="2023-03" db="EMBL/GenBank/DDBJ databases">
        <title>Massive genome expansion in bonnet fungi (Mycena s.s.) driven by repeated elements and novel gene families across ecological guilds.</title>
        <authorList>
            <consortium name="Lawrence Berkeley National Laboratory"/>
            <person name="Harder C.B."/>
            <person name="Miyauchi S."/>
            <person name="Viragh M."/>
            <person name="Kuo A."/>
            <person name="Thoen E."/>
            <person name="Andreopoulos B."/>
            <person name="Lu D."/>
            <person name="Skrede I."/>
            <person name="Drula E."/>
            <person name="Henrissat B."/>
            <person name="Morin E."/>
            <person name="Kohler A."/>
            <person name="Barry K."/>
            <person name="LaButti K."/>
            <person name="Morin E."/>
            <person name="Salamov A."/>
            <person name="Lipzen A."/>
            <person name="Mereny Z."/>
            <person name="Hegedus B."/>
            <person name="Baldrian P."/>
            <person name="Stursova M."/>
            <person name="Weitz H."/>
            <person name="Taylor A."/>
            <person name="Grigoriev I.V."/>
            <person name="Nagy L.G."/>
            <person name="Martin F."/>
            <person name="Kauserud H."/>
        </authorList>
    </citation>
    <scope>NUCLEOTIDE SEQUENCE</scope>
    <source>
        <strain evidence="2">CBHHK182m</strain>
    </source>
</reference>
<feature type="compositionally biased region" description="Basic and acidic residues" evidence="1">
    <location>
        <begin position="17"/>
        <end position="26"/>
    </location>
</feature>
<name>A0AAD7N9G7_9AGAR</name>
<sequence length="221" mass="24356">MHPRRLAVRRILSQVTRMEERQDGSVRRGAPVANQEDSRVQMTLPDERIPDSDARDAGVAREEGGDVCKGRRQANASEFTEGLGYGLGPYSVTGILRSLLSPRTPIWPKFTLEETVEYPSLVNLPHVANQRLAWCPLSAVLNWPKDPARPEEPGCVLSYYVWVFRSSGVSFKKLSLSANTGKSTALVPPSIRFGRGGKNGGFAQNERAQPQLRERGCGQGP</sequence>
<feature type="region of interest" description="Disordered" evidence="1">
    <location>
        <begin position="17"/>
        <end position="66"/>
    </location>
</feature>
<keyword evidence="3" id="KW-1185">Reference proteome</keyword>
<evidence type="ECO:0000313" key="3">
    <source>
        <dbReference type="Proteomes" id="UP001215598"/>
    </source>
</evidence>
<dbReference type="Proteomes" id="UP001215598">
    <property type="component" value="Unassembled WGS sequence"/>
</dbReference>
<accession>A0AAD7N9G7</accession>
<feature type="region of interest" description="Disordered" evidence="1">
    <location>
        <begin position="195"/>
        <end position="221"/>
    </location>
</feature>
<protein>
    <submittedName>
        <fullName evidence="2">Uncharacterized protein</fullName>
    </submittedName>
</protein>
<gene>
    <name evidence="2" type="ORF">B0H16DRAFT_1460268</name>
</gene>
<dbReference type="AlphaFoldDB" id="A0AAD7N9G7"/>
<feature type="compositionally biased region" description="Basic and acidic residues" evidence="1">
    <location>
        <begin position="45"/>
        <end position="66"/>
    </location>
</feature>
<feature type="compositionally biased region" description="Basic and acidic residues" evidence="1">
    <location>
        <begin position="212"/>
        <end position="221"/>
    </location>
</feature>
<organism evidence="2 3">
    <name type="scientific">Mycena metata</name>
    <dbReference type="NCBI Taxonomy" id="1033252"/>
    <lineage>
        <taxon>Eukaryota</taxon>
        <taxon>Fungi</taxon>
        <taxon>Dikarya</taxon>
        <taxon>Basidiomycota</taxon>
        <taxon>Agaricomycotina</taxon>
        <taxon>Agaricomycetes</taxon>
        <taxon>Agaricomycetidae</taxon>
        <taxon>Agaricales</taxon>
        <taxon>Marasmiineae</taxon>
        <taxon>Mycenaceae</taxon>
        <taxon>Mycena</taxon>
    </lineage>
</organism>
<evidence type="ECO:0000256" key="1">
    <source>
        <dbReference type="SAM" id="MobiDB-lite"/>
    </source>
</evidence>